<keyword evidence="3" id="KW-1185">Reference proteome</keyword>
<feature type="transmembrane region" description="Helical" evidence="1">
    <location>
        <begin position="103"/>
        <end position="125"/>
    </location>
</feature>
<dbReference type="EMBL" id="JABFJV010000073">
    <property type="protein sequence ID" value="NOK34527.1"/>
    <property type="molecule type" value="Genomic_DNA"/>
</dbReference>
<evidence type="ECO:0000313" key="2">
    <source>
        <dbReference type="EMBL" id="NOK34527.1"/>
    </source>
</evidence>
<organism evidence="2 3">
    <name type="scientific">Corallococcus exercitus</name>
    <dbReference type="NCBI Taxonomy" id="2316736"/>
    <lineage>
        <taxon>Bacteria</taxon>
        <taxon>Pseudomonadati</taxon>
        <taxon>Myxococcota</taxon>
        <taxon>Myxococcia</taxon>
        <taxon>Myxococcales</taxon>
        <taxon>Cystobacterineae</taxon>
        <taxon>Myxococcaceae</taxon>
        <taxon>Corallococcus</taxon>
    </lineage>
</organism>
<evidence type="ECO:0008006" key="4">
    <source>
        <dbReference type="Google" id="ProtNLM"/>
    </source>
</evidence>
<accession>A0A3A8IIW4</accession>
<name>A0A3A8IIW4_9BACT</name>
<feature type="transmembrane region" description="Helical" evidence="1">
    <location>
        <begin position="40"/>
        <end position="59"/>
    </location>
</feature>
<evidence type="ECO:0000313" key="3">
    <source>
        <dbReference type="Proteomes" id="UP000563426"/>
    </source>
</evidence>
<proteinExistence type="predicted"/>
<dbReference type="PROSITE" id="PS51257">
    <property type="entry name" value="PROKAR_LIPOPROTEIN"/>
    <property type="match status" value="1"/>
</dbReference>
<feature type="transmembrane region" description="Helical" evidence="1">
    <location>
        <begin position="12"/>
        <end position="34"/>
    </location>
</feature>
<keyword evidence="1" id="KW-0812">Transmembrane</keyword>
<feature type="transmembrane region" description="Helical" evidence="1">
    <location>
        <begin position="71"/>
        <end position="91"/>
    </location>
</feature>
<protein>
    <recommendedName>
        <fullName evidence="4">Lipoprotein</fullName>
    </recommendedName>
</protein>
<dbReference type="Proteomes" id="UP000563426">
    <property type="component" value="Unassembled WGS sequence"/>
</dbReference>
<dbReference type="OrthoDB" id="5518157at2"/>
<gene>
    <name evidence="2" type="ORF">HMI49_15100</name>
</gene>
<dbReference type="AlphaFoldDB" id="A0A3A8IIW4"/>
<comment type="caution">
    <text evidence="2">The sequence shown here is derived from an EMBL/GenBank/DDBJ whole genome shotgun (WGS) entry which is preliminary data.</text>
</comment>
<evidence type="ECO:0000256" key="1">
    <source>
        <dbReference type="SAM" id="Phobius"/>
    </source>
</evidence>
<sequence>MPPTPPREREPLSLNALLLVPALLLAAGACVAVAARHFALASAFTGTLVLVPLVFRLWTRPWYRGLVLRGLGLFIAGMHVPMLAGGVLAYGRIGCEGPDCGQTLLWGIVLAPVAGAVCSVVYWLVGRPPV</sequence>
<dbReference type="RefSeq" id="WP_120523639.1">
    <property type="nucleotide sequence ID" value="NZ_JABFJV010000073.1"/>
</dbReference>
<keyword evidence="1" id="KW-1133">Transmembrane helix</keyword>
<reference evidence="2 3" key="1">
    <citation type="submission" date="2020-05" db="EMBL/GenBank/DDBJ databases">
        <authorList>
            <person name="Whitworth D."/>
        </authorList>
    </citation>
    <scope>NUCLEOTIDE SEQUENCE [LARGE SCALE GENOMIC DNA]</scope>
    <source>
        <strain evidence="2 3">AB043B</strain>
    </source>
</reference>
<keyword evidence="1" id="KW-0472">Membrane</keyword>